<evidence type="ECO:0000313" key="4">
    <source>
        <dbReference type="Proteomes" id="UP001500466"/>
    </source>
</evidence>
<gene>
    <name evidence="3" type="ORF">GCM10023205_03220</name>
</gene>
<evidence type="ECO:0000256" key="1">
    <source>
        <dbReference type="SAM" id="MobiDB-lite"/>
    </source>
</evidence>
<feature type="region of interest" description="Disordered" evidence="1">
    <location>
        <begin position="167"/>
        <end position="188"/>
    </location>
</feature>
<name>A0ABP9GKS9_9ACTN</name>
<comment type="caution">
    <text evidence="3">The sequence shown here is derived from an EMBL/GenBank/DDBJ whole genome shotgun (WGS) entry which is preliminary data.</text>
</comment>
<dbReference type="EMBL" id="BAABHS010000001">
    <property type="protein sequence ID" value="GAA4946734.1"/>
    <property type="molecule type" value="Genomic_DNA"/>
</dbReference>
<dbReference type="RefSeq" id="WP_345673375.1">
    <property type="nucleotide sequence ID" value="NZ_BAABHS010000001.1"/>
</dbReference>
<proteinExistence type="predicted"/>
<feature type="transmembrane region" description="Helical" evidence="2">
    <location>
        <begin position="50"/>
        <end position="68"/>
    </location>
</feature>
<feature type="transmembrane region" description="Helical" evidence="2">
    <location>
        <begin position="111"/>
        <end position="133"/>
    </location>
</feature>
<accession>A0ABP9GKS9</accession>
<reference evidence="4" key="1">
    <citation type="journal article" date="2019" name="Int. J. Syst. Evol. Microbiol.">
        <title>The Global Catalogue of Microorganisms (GCM) 10K type strain sequencing project: providing services to taxonomists for standard genome sequencing and annotation.</title>
        <authorList>
            <consortium name="The Broad Institute Genomics Platform"/>
            <consortium name="The Broad Institute Genome Sequencing Center for Infectious Disease"/>
            <person name="Wu L."/>
            <person name="Ma J."/>
        </authorList>
    </citation>
    <scope>NUCLEOTIDE SEQUENCE [LARGE SCALE GENOMIC DNA]</scope>
    <source>
        <strain evidence="4">JCM 17986</strain>
    </source>
</reference>
<feature type="transmembrane region" description="Helical" evidence="2">
    <location>
        <begin position="80"/>
        <end position="99"/>
    </location>
</feature>
<protein>
    <recommendedName>
        <fullName evidence="5">Integral membrane protein</fullName>
    </recommendedName>
</protein>
<dbReference type="Proteomes" id="UP001500466">
    <property type="component" value="Unassembled WGS sequence"/>
</dbReference>
<keyword evidence="2" id="KW-0812">Transmembrane</keyword>
<organism evidence="3 4">
    <name type="scientific">Yinghuangia aomiensis</name>
    <dbReference type="NCBI Taxonomy" id="676205"/>
    <lineage>
        <taxon>Bacteria</taxon>
        <taxon>Bacillati</taxon>
        <taxon>Actinomycetota</taxon>
        <taxon>Actinomycetes</taxon>
        <taxon>Kitasatosporales</taxon>
        <taxon>Streptomycetaceae</taxon>
        <taxon>Yinghuangia</taxon>
    </lineage>
</organism>
<evidence type="ECO:0000313" key="3">
    <source>
        <dbReference type="EMBL" id="GAA4946734.1"/>
    </source>
</evidence>
<keyword evidence="4" id="KW-1185">Reference proteome</keyword>
<evidence type="ECO:0008006" key="5">
    <source>
        <dbReference type="Google" id="ProtNLM"/>
    </source>
</evidence>
<feature type="transmembrane region" description="Helical" evidence="2">
    <location>
        <begin position="12"/>
        <end position="30"/>
    </location>
</feature>
<sequence>MDIKKLTRGDAIVAVAALLIFGFSFAAYFQGEGEASGYKLNAWSGDLAPLVSSVVVIPIIAAALYVLSDLMPQSPLVLGLTLRQWAVPLIVVTPLNLLWSFAGKDGLELAFGGIFVLIATLILVGTVVATEFVPALKAPLGLSGPGAGAAAPAGAYGQPGPYGGAPAPQPGAYGAPSSQPGAAFGGAPAAAPAGTDAFQPYWFSVPEQRQLVDANTNAPTGSLNPGVWYLAVAQHGQGLLVEVDGVRGVLWNVQGIQKS</sequence>
<keyword evidence="2" id="KW-1133">Transmembrane helix</keyword>
<keyword evidence="2" id="KW-0472">Membrane</keyword>
<evidence type="ECO:0000256" key="2">
    <source>
        <dbReference type="SAM" id="Phobius"/>
    </source>
</evidence>